<dbReference type="EMBL" id="MU854364">
    <property type="protein sequence ID" value="KAK4041043.1"/>
    <property type="molecule type" value="Genomic_DNA"/>
</dbReference>
<dbReference type="PANTHER" id="PTHR47636">
    <property type="entry name" value="TRANSCRIPTIONAL REGULATORY PROTEIN RCO1"/>
    <property type="match status" value="1"/>
</dbReference>
<dbReference type="PROSITE" id="PS01359">
    <property type="entry name" value="ZF_PHD_1"/>
    <property type="match status" value="1"/>
</dbReference>
<dbReference type="PANTHER" id="PTHR47636:SF1">
    <property type="entry name" value="TRANSCRIPTIONAL REGULATORY PROTEIN RCO1"/>
    <property type="match status" value="1"/>
</dbReference>
<organism evidence="7 8">
    <name type="scientific">Parachaetomium inaequale</name>
    <dbReference type="NCBI Taxonomy" id="2588326"/>
    <lineage>
        <taxon>Eukaryota</taxon>
        <taxon>Fungi</taxon>
        <taxon>Dikarya</taxon>
        <taxon>Ascomycota</taxon>
        <taxon>Pezizomycotina</taxon>
        <taxon>Sordariomycetes</taxon>
        <taxon>Sordariomycetidae</taxon>
        <taxon>Sordariales</taxon>
        <taxon>Chaetomiaceae</taxon>
        <taxon>Parachaetomium</taxon>
    </lineage>
</organism>
<keyword evidence="8" id="KW-1185">Reference proteome</keyword>
<accession>A0AAN6PHG5</accession>
<feature type="compositionally biased region" description="Polar residues" evidence="5">
    <location>
        <begin position="570"/>
        <end position="580"/>
    </location>
</feature>
<feature type="compositionally biased region" description="Acidic residues" evidence="5">
    <location>
        <begin position="139"/>
        <end position="158"/>
    </location>
</feature>
<evidence type="ECO:0000256" key="2">
    <source>
        <dbReference type="ARBA" id="ARBA00022771"/>
    </source>
</evidence>
<feature type="compositionally biased region" description="Acidic residues" evidence="5">
    <location>
        <begin position="464"/>
        <end position="474"/>
    </location>
</feature>
<keyword evidence="2 4" id="KW-0863">Zinc-finger</keyword>
<dbReference type="InterPro" id="IPR019786">
    <property type="entry name" value="Zinc_finger_PHD-type_CS"/>
</dbReference>
<evidence type="ECO:0000256" key="4">
    <source>
        <dbReference type="PROSITE-ProRule" id="PRU00146"/>
    </source>
</evidence>
<dbReference type="Pfam" id="PF00628">
    <property type="entry name" value="PHD"/>
    <property type="match status" value="2"/>
</dbReference>
<feature type="region of interest" description="Disordered" evidence="5">
    <location>
        <begin position="852"/>
        <end position="875"/>
    </location>
</feature>
<feature type="compositionally biased region" description="Basic residues" evidence="5">
    <location>
        <begin position="497"/>
        <end position="509"/>
    </location>
</feature>
<proteinExistence type="predicted"/>
<feature type="region of interest" description="Disordered" evidence="5">
    <location>
        <begin position="1"/>
        <end position="63"/>
    </location>
</feature>
<dbReference type="AlphaFoldDB" id="A0AAN6PHG5"/>
<feature type="compositionally biased region" description="Gly residues" evidence="5">
    <location>
        <begin position="40"/>
        <end position="54"/>
    </location>
</feature>
<protein>
    <recommendedName>
        <fullName evidence="6">PHD-type domain-containing protein</fullName>
    </recommendedName>
</protein>
<evidence type="ECO:0000256" key="1">
    <source>
        <dbReference type="ARBA" id="ARBA00022723"/>
    </source>
</evidence>
<feature type="region of interest" description="Disordered" evidence="5">
    <location>
        <begin position="96"/>
        <end position="242"/>
    </location>
</feature>
<feature type="compositionally biased region" description="Basic and acidic residues" evidence="5">
    <location>
        <begin position="377"/>
        <end position="391"/>
    </location>
</feature>
<feature type="region of interest" description="Disordered" evidence="5">
    <location>
        <begin position="324"/>
        <end position="758"/>
    </location>
</feature>
<name>A0AAN6PHG5_9PEZI</name>
<feature type="compositionally biased region" description="Polar residues" evidence="5">
    <location>
        <begin position="409"/>
        <end position="421"/>
    </location>
</feature>
<dbReference type="SUPFAM" id="SSF57903">
    <property type="entry name" value="FYVE/PHD zinc finger"/>
    <property type="match status" value="2"/>
</dbReference>
<dbReference type="PROSITE" id="PS50016">
    <property type="entry name" value="ZF_PHD_2"/>
    <property type="match status" value="1"/>
</dbReference>
<feature type="compositionally biased region" description="Basic residues" evidence="5">
    <location>
        <begin position="713"/>
        <end position="732"/>
    </location>
</feature>
<evidence type="ECO:0000259" key="6">
    <source>
        <dbReference type="PROSITE" id="PS50016"/>
    </source>
</evidence>
<feature type="compositionally biased region" description="Low complexity" evidence="5">
    <location>
        <begin position="186"/>
        <end position="199"/>
    </location>
</feature>
<keyword evidence="3" id="KW-0862">Zinc</keyword>
<keyword evidence="1" id="KW-0479">Metal-binding</keyword>
<dbReference type="SMART" id="SM00249">
    <property type="entry name" value="PHD"/>
    <property type="match status" value="2"/>
</dbReference>
<dbReference type="CDD" id="cd15534">
    <property type="entry name" value="PHD2_PHF12_Rco1"/>
    <property type="match status" value="1"/>
</dbReference>
<feature type="compositionally biased region" description="Low complexity" evidence="5">
    <location>
        <begin position="1211"/>
        <end position="1223"/>
    </location>
</feature>
<dbReference type="InterPro" id="IPR052819">
    <property type="entry name" value="Chromatin_regulatory_protein"/>
</dbReference>
<evidence type="ECO:0000313" key="8">
    <source>
        <dbReference type="Proteomes" id="UP001303115"/>
    </source>
</evidence>
<evidence type="ECO:0000256" key="3">
    <source>
        <dbReference type="ARBA" id="ARBA00022833"/>
    </source>
</evidence>
<reference evidence="8" key="1">
    <citation type="journal article" date="2023" name="Mol. Phylogenet. Evol.">
        <title>Genome-scale phylogeny and comparative genomics of the fungal order Sordariales.</title>
        <authorList>
            <person name="Hensen N."/>
            <person name="Bonometti L."/>
            <person name="Westerberg I."/>
            <person name="Brannstrom I.O."/>
            <person name="Guillou S."/>
            <person name="Cros-Aarteil S."/>
            <person name="Calhoun S."/>
            <person name="Haridas S."/>
            <person name="Kuo A."/>
            <person name="Mondo S."/>
            <person name="Pangilinan J."/>
            <person name="Riley R."/>
            <person name="LaButti K."/>
            <person name="Andreopoulos B."/>
            <person name="Lipzen A."/>
            <person name="Chen C."/>
            <person name="Yan M."/>
            <person name="Daum C."/>
            <person name="Ng V."/>
            <person name="Clum A."/>
            <person name="Steindorff A."/>
            <person name="Ohm R.A."/>
            <person name="Martin F."/>
            <person name="Silar P."/>
            <person name="Natvig D.O."/>
            <person name="Lalanne C."/>
            <person name="Gautier V."/>
            <person name="Ament-Velasquez S.L."/>
            <person name="Kruys A."/>
            <person name="Hutchinson M.I."/>
            <person name="Powell A.J."/>
            <person name="Barry K."/>
            <person name="Miller A.N."/>
            <person name="Grigoriev I.V."/>
            <person name="Debuchy R."/>
            <person name="Gladieux P."/>
            <person name="Hiltunen Thoren M."/>
            <person name="Johannesson H."/>
        </authorList>
    </citation>
    <scope>NUCLEOTIDE SEQUENCE [LARGE SCALE GENOMIC DNA]</scope>
    <source>
        <strain evidence="8">CBS 284.82</strain>
    </source>
</reference>
<gene>
    <name evidence="7" type="ORF">C8A01DRAFT_45684</name>
</gene>
<dbReference type="InterPro" id="IPR019787">
    <property type="entry name" value="Znf_PHD-finger"/>
</dbReference>
<dbReference type="GO" id="GO:0008270">
    <property type="term" value="F:zinc ion binding"/>
    <property type="evidence" value="ECO:0007669"/>
    <property type="project" value="UniProtKB-KW"/>
</dbReference>
<feature type="compositionally biased region" description="Low complexity" evidence="5">
    <location>
        <begin position="647"/>
        <end position="656"/>
    </location>
</feature>
<dbReference type="Proteomes" id="UP001303115">
    <property type="component" value="Unassembled WGS sequence"/>
</dbReference>
<feature type="compositionally biased region" description="Low complexity" evidence="5">
    <location>
        <begin position="444"/>
        <end position="463"/>
    </location>
</feature>
<dbReference type="InterPro" id="IPR011011">
    <property type="entry name" value="Znf_FYVE_PHD"/>
</dbReference>
<dbReference type="InterPro" id="IPR001965">
    <property type="entry name" value="Znf_PHD"/>
</dbReference>
<feature type="compositionally biased region" description="Polar residues" evidence="5">
    <location>
        <begin position="619"/>
        <end position="628"/>
    </location>
</feature>
<feature type="compositionally biased region" description="Basic and acidic residues" evidence="5">
    <location>
        <begin position="591"/>
        <end position="608"/>
    </location>
</feature>
<comment type="caution">
    <text evidence="7">The sequence shown here is derived from an EMBL/GenBank/DDBJ whole genome shotgun (WGS) entry which is preliminary data.</text>
</comment>
<sequence length="1269" mass="135151">MSANTTVSANTRATRSRFSSPQTAAHGTPDPSSRAHQGSSGAGTGTNGTNGGEGQKTFMQRWLEPPVQVKASYQDAGLVRQGVFENMAPLGTLPKVGLFKKTAPPPAAAPERPPVRRIIVKQNGAAVTPAPVPAPPPAPEEDETEADDTEEEDEDDGKTEEQSEQNLGGDGSAGPADKESHHKARSTAASQRSRRSVASGETDDEDWAPGTSAQKARTRRSASRASTGPLQQPATGASAVPRQVTQREFIDKVVEVAVGEALTHLRYPTAWALRTLYDENSSNQEFLDTIQKVFLQTANADELEEFARRIQALKLQGQKDNKALHYFVPPPSANSPSAPQQQQQPKKAPYGNLVKFDIASLRLGQNGTTKSQKKRERPVDAPEPAPERAAEPEPELPAGPPRKKRKSGRQQSEATPSSSKMAANGVNGKANPETPSRSKRTRARSVSSISSLSSARSLSPPDGIQEDGEDDQGFDEAAPPSRTSPAPAAAQQPITATKRRRSNAPRKSRNVSPSRPSPAVSTSTAPQQPAAAATPSQSQRQSPAAEQPAAHPEQQPYEMPAVVDSPLFPNLNSKKGSKSGTPALVLATKLGKIDPEDPSLRHRQEARKVTSRAFPVSNIRGSSPQAATEQGKPEEPLVKPATPAPAPASRARTTLPSARATPAPREGRSTRASLKRTHDDLEDQPSPITANFPGSEAASTVADSRAGTPALRAAKKPRTGLRVKNSPMKKKNGPSAGIPRPSGERSSPVGNAPREDDNDDYCSSCGGNGELICCDGCTRSFHFSCVDPVLSHDAMPVEWFCNVCRTNRDPAHLPIHGGAFAQALEKLDARNSSAFRLPGPVRDRFEGVRTGVDGEYEEPSNAVKPPARKKKNDEEQIPDLHRLRDAEGNAIICHNCQKSSAPDRAIITCTACGLYWHMDCLDPPLAYPPVLRTWKCPLHADSLLATLPGLLHPAHRYRKVKDAPVIRPTFTRGYVNNGHIEVDLDDSDDESGWRDVETFGRTVRLSEKGIKLDFLARVHKLHEKAVPQAATAAPAPRPMAQRSLEEQQAALNLAQLSGGRDDGVASLIDAMISQADPSVIDMMARAEPSHLENTKLNQMDQQSLRAILARAESMTEHIRQLLASGTPAQTVSQTASPKAAVPAEVEEAPAMVPSLTNSQSPAPESVNSANMDANTSAIEIDAAKSPASSATTDDVPAMTQGEKTPVQGDQSPAAPLPLEESAPIENGGVPATPTKAAAIPGDEPVVLEAGGDGEKTLGEGCEGEQIEME</sequence>
<feature type="compositionally biased region" description="Low complexity" evidence="5">
    <location>
        <begin position="521"/>
        <end position="556"/>
    </location>
</feature>
<dbReference type="GO" id="GO:0006357">
    <property type="term" value="P:regulation of transcription by RNA polymerase II"/>
    <property type="evidence" value="ECO:0007669"/>
    <property type="project" value="TreeGrafter"/>
</dbReference>
<feature type="region of interest" description="Disordered" evidence="5">
    <location>
        <begin position="1182"/>
        <end position="1269"/>
    </location>
</feature>
<dbReference type="GO" id="GO:0032221">
    <property type="term" value="C:Rpd3S complex"/>
    <property type="evidence" value="ECO:0007669"/>
    <property type="project" value="TreeGrafter"/>
</dbReference>
<feature type="compositionally biased region" description="Low complexity" evidence="5">
    <location>
        <begin position="475"/>
        <end position="496"/>
    </location>
</feature>
<evidence type="ECO:0000313" key="7">
    <source>
        <dbReference type="EMBL" id="KAK4041043.1"/>
    </source>
</evidence>
<dbReference type="InterPro" id="IPR013083">
    <property type="entry name" value="Znf_RING/FYVE/PHD"/>
</dbReference>
<feature type="compositionally biased region" description="Low complexity" evidence="5">
    <location>
        <begin position="334"/>
        <end position="349"/>
    </location>
</feature>
<dbReference type="CDD" id="cd15535">
    <property type="entry name" value="PHD1_Rco1"/>
    <property type="match status" value="1"/>
</dbReference>
<evidence type="ECO:0000256" key="5">
    <source>
        <dbReference type="SAM" id="MobiDB-lite"/>
    </source>
</evidence>
<feature type="compositionally biased region" description="Pro residues" evidence="5">
    <location>
        <begin position="103"/>
        <end position="112"/>
    </location>
</feature>
<dbReference type="Gene3D" id="3.30.40.10">
    <property type="entry name" value="Zinc/RING finger domain, C3HC4 (zinc finger)"/>
    <property type="match status" value="2"/>
</dbReference>
<feature type="compositionally biased region" description="Polar residues" evidence="5">
    <location>
        <begin position="1"/>
        <end position="37"/>
    </location>
</feature>
<feature type="domain" description="PHD-type" evidence="6">
    <location>
        <begin position="759"/>
        <end position="807"/>
    </location>
</feature>